<evidence type="ECO:0000256" key="1">
    <source>
        <dbReference type="ARBA" id="ARBA00022737"/>
    </source>
</evidence>
<reference evidence="4" key="1">
    <citation type="journal article" date="2019" name="Science">
        <title>Mutation of a bHLH transcription factor allowed almond domestication.</title>
        <authorList>
            <person name="Sanchez-Perez R."/>
            <person name="Pavan S."/>
            <person name="Mazzeo R."/>
            <person name="Moldovan C."/>
            <person name="Aiese Cigliano R."/>
            <person name="Del Cueto J."/>
            <person name="Ricciardi F."/>
            <person name="Lotti C."/>
            <person name="Ricciardi L."/>
            <person name="Dicenta F."/>
            <person name="Lopez-Marques R.L."/>
            <person name="Lindberg Moller B."/>
        </authorList>
    </citation>
    <scope>NUCLEOTIDE SEQUENCE</scope>
</reference>
<dbReference type="PANTHER" id="PTHR35476">
    <property type="entry name" value="MUCIN-LIKE PROTEIN"/>
    <property type="match status" value="1"/>
</dbReference>
<evidence type="ECO:0000256" key="2">
    <source>
        <dbReference type="PROSITE-ProRule" id="PRU00708"/>
    </source>
</evidence>
<dbReference type="InterPro" id="IPR052851">
    <property type="entry name" value="GCD1_mitochondrial"/>
</dbReference>
<evidence type="ECO:0000313" key="4">
    <source>
        <dbReference type="EMBL" id="BBG94234.1"/>
    </source>
</evidence>
<dbReference type="Pfam" id="PF13041">
    <property type="entry name" value="PPR_2"/>
    <property type="match status" value="2"/>
</dbReference>
<feature type="region of interest" description="Disordered" evidence="3">
    <location>
        <begin position="60"/>
        <end position="82"/>
    </location>
</feature>
<dbReference type="FunFam" id="1.25.40.10:FF:000144">
    <property type="entry name" value="Pentatricopeptide repeat-containing protein, mitochondrial"/>
    <property type="match status" value="1"/>
</dbReference>
<feature type="region of interest" description="Disordered" evidence="3">
    <location>
        <begin position="281"/>
        <end position="308"/>
    </location>
</feature>
<feature type="region of interest" description="Disordered" evidence="3">
    <location>
        <begin position="104"/>
        <end position="127"/>
    </location>
</feature>
<feature type="repeat" description="PPR" evidence="2">
    <location>
        <begin position="445"/>
        <end position="479"/>
    </location>
</feature>
<feature type="compositionally biased region" description="Low complexity" evidence="3">
    <location>
        <begin position="115"/>
        <end position="126"/>
    </location>
</feature>
<feature type="repeat" description="PPR" evidence="2">
    <location>
        <begin position="611"/>
        <end position="645"/>
    </location>
</feature>
<dbReference type="Gene3D" id="1.25.40.10">
    <property type="entry name" value="Tetratricopeptide repeat domain"/>
    <property type="match status" value="4"/>
</dbReference>
<dbReference type="NCBIfam" id="TIGR00756">
    <property type="entry name" value="PPR"/>
    <property type="match status" value="5"/>
</dbReference>
<accession>A0A4Y1QQV4</accession>
<feature type="region of interest" description="Disordered" evidence="3">
    <location>
        <begin position="195"/>
        <end position="214"/>
    </location>
</feature>
<proteinExistence type="predicted"/>
<sequence length="772" mass="86187">MAMQALKRTATKTEFQRLSSTITKTHFISSTNFRPFSSNSKKGDDDWNDAWETAWLPPDLSGSSSRAPWETDVNFSSSESSVVLPSDADLETKAFVEDMNENWNERRKPKEENPQKQQQQSENGSSLYSLDSIKKDYRVKKQRIHAGLWMKEIEKQEEAKLADSNSFGGGDDIERLLDSCSDIFDSANNDLENSKVPSASDFKNKPDGWETTSKAKDGNVWEMTQREEDILLQEFERRIAYNKFQYVPSIASFIKTHIFSRRRPIDGWKYMIEELGPNARKGKGSVTRLPSLSDASTQPFKEENSAMSGSSIMPFKESWGSRPLCNLVSTLTQYIVPNFLAPVRNNSNAPAGACAAWLMTLLAKSSRLGHRLELWPKHHSVFLDDLKVISLLESCKQTSEISQIHGSMVRTGLDCVPFTLSKLLVSSIHDIQYAASIFNHIQNPNLFMFNTMVRGYSISDDPTHAFRVFNNLRAQNITLDQFSFITTLKSLRSKMEDAHKLFDEFPQGNDLISWNTLMGGYLHVSQPQVIVDLFKQMCRSGFEASVTTVLNLLSAIGDLGSYLGGESLHGYCIKIGFCSDLHVLTALIDMYAKNGQIDLGRQIFDGVAVKDVVLWNCLVDKYAKCGLVQDAVALLRLMKLERMKPNSSTLAGLLSACAASGSVSVGSCIKDYVEEENLVLDAVLGTALVDMYAKCGFLEKALDIFESMESKDVKSWTAMISGYGVHGQAGNAIRLFYRMEEEGCQPNEVTFLAVLSACSHGGLVTEELDVLR</sequence>
<protein>
    <submittedName>
        <fullName evidence="4">Mucin-related protein</fullName>
    </submittedName>
</protein>
<feature type="repeat" description="PPR" evidence="2">
    <location>
        <begin position="510"/>
        <end position="544"/>
    </location>
</feature>
<dbReference type="InterPro" id="IPR002885">
    <property type="entry name" value="PPR_rpt"/>
</dbReference>
<feature type="compositionally biased region" description="Basic and acidic residues" evidence="3">
    <location>
        <begin position="202"/>
        <end position="214"/>
    </location>
</feature>
<organism evidence="4">
    <name type="scientific">Prunus dulcis</name>
    <name type="common">Almond</name>
    <name type="synonym">Amygdalus dulcis</name>
    <dbReference type="NCBI Taxonomy" id="3755"/>
    <lineage>
        <taxon>Eukaryota</taxon>
        <taxon>Viridiplantae</taxon>
        <taxon>Streptophyta</taxon>
        <taxon>Embryophyta</taxon>
        <taxon>Tracheophyta</taxon>
        <taxon>Spermatophyta</taxon>
        <taxon>Magnoliopsida</taxon>
        <taxon>eudicotyledons</taxon>
        <taxon>Gunneridae</taxon>
        <taxon>Pentapetalae</taxon>
        <taxon>rosids</taxon>
        <taxon>fabids</taxon>
        <taxon>Rosales</taxon>
        <taxon>Rosaceae</taxon>
        <taxon>Amygdaloideae</taxon>
        <taxon>Amygdaleae</taxon>
        <taxon>Prunus</taxon>
    </lineage>
</organism>
<dbReference type="PROSITE" id="PS51375">
    <property type="entry name" value="PPR"/>
    <property type="match status" value="5"/>
</dbReference>
<dbReference type="InterPro" id="IPR011990">
    <property type="entry name" value="TPR-like_helical_dom_sf"/>
</dbReference>
<dbReference type="FunFam" id="1.25.40.10:FF:000343">
    <property type="entry name" value="Pentatricopeptide repeat-containing protein At3g58590"/>
    <property type="match status" value="1"/>
</dbReference>
<dbReference type="AlphaFoldDB" id="A0A4Y1QQV4"/>
<dbReference type="EMBL" id="AP019297">
    <property type="protein sequence ID" value="BBG94234.1"/>
    <property type="molecule type" value="Genomic_DNA"/>
</dbReference>
<feature type="repeat" description="PPR" evidence="2">
    <location>
        <begin position="681"/>
        <end position="711"/>
    </location>
</feature>
<dbReference type="PANTHER" id="PTHR35476:SF2">
    <property type="entry name" value="MUCIN-LIKE PROTEIN"/>
    <property type="match status" value="1"/>
</dbReference>
<dbReference type="Pfam" id="PF01535">
    <property type="entry name" value="PPR"/>
    <property type="match status" value="3"/>
</dbReference>
<feature type="compositionally biased region" description="Polar residues" evidence="3">
    <location>
        <begin position="288"/>
        <end position="308"/>
    </location>
</feature>
<feature type="repeat" description="PPR" evidence="2">
    <location>
        <begin position="712"/>
        <end position="746"/>
    </location>
</feature>
<feature type="compositionally biased region" description="Basic and acidic residues" evidence="3">
    <location>
        <begin position="104"/>
        <end position="114"/>
    </location>
</feature>
<evidence type="ECO:0000256" key="3">
    <source>
        <dbReference type="SAM" id="MobiDB-lite"/>
    </source>
</evidence>
<gene>
    <name evidence="4" type="ORF">Prudu_002462</name>
</gene>
<keyword evidence="1" id="KW-0677">Repeat</keyword>
<name>A0A4Y1QQV4_PRUDU</name>